<protein>
    <recommendedName>
        <fullName evidence="4">Helix-turn-helix domain-containing protein</fullName>
    </recommendedName>
</protein>
<organism evidence="2 3">
    <name type="scientific">Brevundimonas terrae</name>
    <dbReference type="NCBI Taxonomy" id="363631"/>
    <lineage>
        <taxon>Bacteria</taxon>
        <taxon>Pseudomonadati</taxon>
        <taxon>Pseudomonadota</taxon>
        <taxon>Alphaproteobacteria</taxon>
        <taxon>Caulobacterales</taxon>
        <taxon>Caulobacteraceae</taxon>
        <taxon>Brevundimonas</taxon>
    </lineage>
</organism>
<name>A0ABN0Y7W9_9CAUL</name>
<dbReference type="InterPro" id="IPR036388">
    <property type="entry name" value="WH-like_DNA-bd_sf"/>
</dbReference>
<proteinExistence type="predicted"/>
<dbReference type="SUPFAM" id="SSF46785">
    <property type="entry name" value="Winged helix' DNA-binding domain"/>
    <property type="match status" value="1"/>
</dbReference>
<dbReference type="Gene3D" id="1.10.10.10">
    <property type="entry name" value="Winged helix-like DNA-binding domain superfamily/Winged helix DNA-binding domain"/>
    <property type="match status" value="1"/>
</dbReference>
<feature type="region of interest" description="Disordered" evidence="1">
    <location>
        <begin position="111"/>
        <end position="146"/>
    </location>
</feature>
<reference evidence="2 3" key="1">
    <citation type="journal article" date="2019" name="Int. J. Syst. Evol. Microbiol.">
        <title>The Global Catalogue of Microorganisms (GCM) 10K type strain sequencing project: providing services to taxonomists for standard genome sequencing and annotation.</title>
        <authorList>
            <consortium name="The Broad Institute Genomics Platform"/>
            <consortium name="The Broad Institute Genome Sequencing Center for Infectious Disease"/>
            <person name="Wu L."/>
            <person name="Ma J."/>
        </authorList>
    </citation>
    <scope>NUCLEOTIDE SEQUENCE [LARGE SCALE GENOMIC DNA]</scope>
    <source>
        <strain evidence="2 3">JCM 13476</strain>
    </source>
</reference>
<keyword evidence="3" id="KW-1185">Reference proteome</keyword>
<comment type="caution">
    <text evidence="2">The sequence shown here is derived from an EMBL/GenBank/DDBJ whole genome shotgun (WGS) entry which is preliminary data.</text>
</comment>
<accession>A0ABN0Y7W9</accession>
<feature type="compositionally biased region" description="Polar residues" evidence="1">
    <location>
        <begin position="111"/>
        <end position="120"/>
    </location>
</feature>
<dbReference type="Proteomes" id="UP001500791">
    <property type="component" value="Unassembled WGS sequence"/>
</dbReference>
<gene>
    <name evidence="2" type="ORF">GCM10009093_11520</name>
</gene>
<evidence type="ECO:0000313" key="2">
    <source>
        <dbReference type="EMBL" id="GAA0386355.1"/>
    </source>
</evidence>
<evidence type="ECO:0000256" key="1">
    <source>
        <dbReference type="SAM" id="MobiDB-lite"/>
    </source>
</evidence>
<dbReference type="RefSeq" id="WP_167173917.1">
    <property type="nucleotide sequence ID" value="NZ_BAAAEJ010000003.1"/>
</dbReference>
<evidence type="ECO:0008006" key="4">
    <source>
        <dbReference type="Google" id="ProtNLM"/>
    </source>
</evidence>
<dbReference type="EMBL" id="BAAAEJ010000003">
    <property type="protein sequence ID" value="GAA0386355.1"/>
    <property type="molecule type" value="Genomic_DNA"/>
</dbReference>
<evidence type="ECO:0000313" key="3">
    <source>
        <dbReference type="Proteomes" id="UP001500791"/>
    </source>
</evidence>
<sequence>MSRRLDPDNFTAEKLAWHQLLSATPGLSLPAKAVAGQILHDLNSLQGGAWRGQDSMSELLGVSERQLRRLLSELQKAGFLDIEVQKGRGRTNRYFATVPTGIELFRPKASDCTQKAPQTETVKRTPASSYPAKNRTPMTKKPDMDGRQYLYKPIKDSRAPLRSSPKATPVVACFPNPDIRREVLALIGPEKTASYLDSALWDAASRMILTPHALGADRLREFAGRYLARENIGVSFGTSEQSRHAA</sequence>
<dbReference type="InterPro" id="IPR036390">
    <property type="entry name" value="WH_DNA-bd_sf"/>
</dbReference>